<keyword evidence="1" id="KW-1133">Transmembrane helix</keyword>
<dbReference type="AlphaFoldDB" id="A0AAD7JJT8"/>
<feature type="domain" description="DUF6535" evidence="2">
    <location>
        <begin position="31"/>
        <end position="207"/>
    </location>
</feature>
<keyword evidence="1" id="KW-0812">Transmembrane</keyword>
<dbReference type="Pfam" id="PF20153">
    <property type="entry name" value="DUF6535"/>
    <property type="match status" value="1"/>
</dbReference>
<evidence type="ECO:0000313" key="3">
    <source>
        <dbReference type="EMBL" id="KAJ7766020.1"/>
    </source>
</evidence>
<comment type="caution">
    <text evidence="3">The sequence shown here is derived from an EMBL/GenBank/DDBJ whole genome shotgun (WGS) entry which is preliminary data.</text>
</comment>
<sequence>MDAEKGPIPWSKDKFTDVFDPGDDAAAAKIWAVYVDEAEKYDKGLIESWKGDMEGMLIFAGLFSASLTAFLIESYKTLNSDPGDATVRLLTQISHQLAASANGTTFHVPAPVNFAPTAAALTCNALWFISLGFSLSCALIATLLEQWARDFIHRSEIKSAPLLRARIFSFLYYGLKRFNMHAVVEVIPLLLHVALLFFFAGLVAFLIPINTAMAVIAAVILAVLTSVYSVLTLLPLKYLDSPYRTPLSGTFWRIFHSLNTGDRHPDDGAHPATGSETIVEAIFRAATQPSEERRNRDEQALVWTVKSLSDDLELEPFVEAIPDILWSAHGRRFGYEDLFRNVFSNVALYGRIRGLFLSCETGLLSPQAATRRQIICYKAAWAIMTLLESPDSVKTFLESIGPWASLSSRTQDDPELLHYSRSVETLIQWRSFQIDQLRLEENMQYLVDCQAAAYDGADEVDVTPVVYFMDDLTHNRSYFVDIPRGLPWHERNGKSSVAQIPVLIETLQHILTTTPYLIFFPFLRNASNLESLPYFFRQTVEIIRPPPGTPSAVRHGLDETLHMVVARMMKYNPEGENWLDTVMQELLPYWPHPEEEDSAFAALSPALIRYLNHRTWDKAVLTAMTCIPFPGRRQFWHALTGSLSHAAEALDESAMTDLLTAIWRLETSGISSKMGVLSRDFIEIVPLKTSSVGLSVIALLKSRYLNALIRTQHSGVNADPAERFMDPILPPVTIAVMPSDSQSIHRDNPRSLRIMQWQMLEIRVAEAYITLFAQFLQSCADSDPLPYKAVATLKSIAALAAVEIRDIHETHQIQLATAIQSCFADCVDLRTVVLNSSIFDVYTEPPIPGTKGWLDNIAARETIAATLECHADALAPYPDDFAAAQDLVQVRAILAGLSSVHSEEQGTFLTTH</sequence>
<organism evidence="3 4">
    <name type="scientific">Mycena metata</name>
    <dbReference type="NCBI Taxonomy" id="1033252"/>
    <lineage>
        <taxon>Eukaryota</taxon>
        <taxon>Fungi</taxon>
        <taxon>Dikarya</taxon>
        <taxon>Basidiomycota</taxon>
        <taxon>Agaricomycotina</taxon>
        <taxon>Agaricomycetes</taxon>
        <taxon>Agaricomycetidae</taxon>
        <taxon>Agaricales</taxon>
        <taxon>Marasmiineae</taxon>
        <taxon>Mycenaceae</taxon>
        <taxon>Mycena</taxon>
    </lineage>
</organism>
<accession>A0AAD7JJT8</accession>
<evidence type="ECO:0000313" key="4">
    <source>
        <dbReference type="Proteomes" id="UP001215598"/>
    </source>
</evidence>
<dbReference type="EMBL" id="JARKIB010000024">
    <property type="protein sequence ID" value="KAJ7766020.1"/>
    <property type="molecule type" value="Genomic_DNA"/>
</dbReference>
<protein>
    <recommendedName>
        <fullName evidence="2">DUF6535 domain-containing protein</fullName>
    </recommendedName>
</protein>
<keyword evidence="4" id="KW-1185">Reference proteome</keyword>
<proteinExistence type="predicted"/>
<dbReference type="Proteomes" id="UP001215598">
    <property type="component" value="Unassembled WGS sequence"/>
</dbReference>
<evidence type="ECO:0000256" key="1">
    <source>
        <dbReference type="SAM" id="Phobius"/>
    </source>
</evidence>
<name>A0AAD7JJT8_9AGAR</name>
<reference evidence="3" key="1">
    <citation type="submission" date="2023-03" db="EMBL/GenBank/DDBJ databases">
        <title>Massive genome expansion in bonnet fungi (Mycena s.s.) driven by repeated elements and novel gene families across ecological guilds.</title>
        <authorList>
            <consortium name="Lawrence Berkeley National Laboratory"/>
            <person name="Harder C.B."/>
            <person name="Miyauchi S."/>
            <person name="Viragh M."/>
            <person name="Kuo A."/>
            <person name="Thoen E."/>
            <person name="Andreopoulos B."/>
            <person name="Lu D."/>
            <person name="Skrede I."/>
            <person name="Drula E."/>
            <person name="Henrissat B."/>
            <person name="Morin E."/>
            <person name="Kohler A."/>
            <person name="Barry K."/>
            <person name="LaButti K."/>
            <person name="Morin E."/>
            <person name="Salamov A."/>
            <person name="Lipzen A."/>
            <person name="Mereny Z."/>
            <person name="Hegedus B."/>
            <person name="Baldrian P."/>
            <person name="Stursova M."/>
            <person name="Weitz H."/>
            <person name="Taylor A."/>
            <person name="Grigoriev I.V."/>
            <person name="Nagy L.G."/>
            <person name="Martin F."/>
            <person name="Kauserud H."/>
        </authorList>
    </citation>
    <scope>NUCLEOTIDE SEQUENCE</scope>
    <source>
        <strain evidence="3">CBHHK182m</strain>
    </source>
</reference>
<feature type="transmembrane region" description="Helical" evidence="1">
    <location>
        <begin position="125"/>
        <end position="144"/>
    </location>
</feature>
<feature type="transmembrane region" description="Helical" evidence="1">
    <location>
        <begin position="213"/>
        <end position="234"/>
    </location>
</feature>
<feature type="transmembrane region" description="Helical" evidence="1">
    <location>
        <begin position="55"/>
        <end position="72"/>
    </location>
</feature>
<dbReference type="InterPro" id="IPR045338">
    <property type="entry name" value="DUF6535"/>
</dbReference>
<feature type="transmembrane region" description="Helical" evidence="1">
    <location>
        <begin position="186"/>
        <end position="207"/>
    </location>
</feature>
<gene>
    <name evidence="3" type="ORF">B0H16DRAFT_1367076</name>
</gene>
<evidence type="ECO:0000259" key="2">
    <source>
        <dbReference type="Pfam" id="PF20153"/>
    </source>
</evidence>
<keyword evidence="1" id="KW-0472">Membrane</keyword>